<reference evidence="2 3" key="1">
    <citation type="submission" date="2024-05" db="EMBL/GenBank/DDBJ databases">
        <title>A draft genome resource for the thread blight pathogen Marasmius tenuissimus strain MS-2.</title>
        <authorList>
            <person name="Yulfo-Soto G.E."/>
            <person name="Baruah I.K."/>
            <person name="Amoako-Attah I."/>
            <person name="Bukari Y."/>
            <person name="Meinhardt L.W."/>
            <person name="Bailey B.A."/>
            <person name="Cohen S.P."/>
        </authorList>
    </citation>
    <scope>NUCLEOTIDE SEQUENCE [LARGE SCALE GENOMIC DNA]</scope>
    <source>
        <strain evidence="2 3">MS-2</strain>
    </source>
</reference>
<feature type="compositionally biased region" description="Polar residues" evidence="1">
    <location>
        <begin position="123"/>
        <end position="138"/>
    </location>
</feature>
<feature type="compositionally biased region" description="Low complexity" evidence="1">
    <location>
        <begin position="158"/>
        <end position="191"/>
    </location>
</feature>
<evidence type="ECO:0000313" key="3">
    <source>
        <dbReference type="Proteomes" id="UP001437256"/>
    </source>
</evidence>
<keyword evidence="3" id="KW-1185">Reference proteome</keyword>
<accession>A0ABR2ZXU7</accession>
<proteinExistence type="predicted"/>
<dbReference type="Proteomes" id="UP001437256">
    <property type="component" value="Unassembled WGS sequence"/>
</dbReference>
<gene>
    <name evidence="2" type="ORF">AAF712_007948</name>
</gene>
<name>A0ABR2ZXU7_9AGAR</name>
<dbReference type="EMBL" id="JBBXMP010000052">
    <property type="protein sequence ID" value="KAL0065112.1"/>
    <property type="molecule type" value="Genomic_DNA"/>
</dbReference>
<organism evidence="2 3">
    <name type="scientific">Marasmius tenuissimus</name>
    <dbReference type="NCBI Taxonomy" id="585030"/>
    <lineage>
        <taxon>Eukaryota</taxon>
        <taxon>Fungi</taxon>
        <taxon>Dikarya</taxon>
        <taxon>Basidiomycota</taxon>
        <taxon>Agaricomycotina</taxon>
        <taxon>Agaricomycetes</taxon>
        <taxon>Agaricomycetidae</taxon>
        <taxon>Agaricales</taxon>
        <taxon>Marasmiineae</taxon>
        <taxon>Marasmiaceae</taxon>
        <taxon>Marasmius</taxon>
    </lineage>
</organism>
<protein>
    <submittedName>
        <fullName evidence="2">Uncharacterized protein</fullName>
    </submittedName>
</protein>
<feature type="region of interest" description="Disordered" evidence="1">
    <location>
        <begin position="119"/>
        <end position="201"/>
    </location>
</feature>
<comment type="caution">
    <text evidence="2">The sequence shown here is derived from an EMBL/GenBank/DDBJ whole genome shotgun (WGS) entry which is preliminary data.</text>
</comment>
<evidence type="ECO:0000256" key="1">
    <source>
        <dbReference type="SAM" id="MobiDB-lite"/>
    </source>
</evidence>
<sequence>MALAQRLNELAASHTQGLLNDDEYRLLRQDVFERFSDTTIIPVETHLIPFENHVVPVEVNLSEAGHSQQLKREVKREVGFSPTKAKIMFAEESVQPHRARHATVTAGVASLFRRAIGRKSSRETISSDTDSEPQVTSKSLKKVLIPHLLPRRSNDGTSFRSGSDSVSSYSRSHKTSLSSSTFTPPTSPSKSSHPHREASTSKISVTAAIIGDDIFEDGGLNTTKDIRQAITDLEQEGRNLIDAFNDLERSTITRVYKDRPNARPPLCEAPNPNPNHDSNFSFSFISFRLVTLVVLDTQALDIISHIDISVSAV</sequence>
<evidence type="ECO:0000313" key="2">
    <source>
        <dbReference type="EMBL" id="KAL0065112.1"/>
    </source>
</evidence>